<reference evidence="2 3" key="1">
    <citation type="submission" date="2019-09" db="EMBL/GenBank/DDBJ databases">
        <title>Prosopis cineraria nodule microbiome.</title>
        <authorList>
            <person name="Chaluvadi S.R."/>
            <person name="Ali R."/>
            <person name="Wang X."/>
        </authorList>
    </citation>
    <scope>NUCLEOTIDE SEQUENCE [LARGE SCALE GENOMIC DNA]</scope>
    <source>
        <strain evidence="2 3">BG1</strain>
    </source>
</reference>
<proteinExistence type="predicted"/>
<dbReference type="Pfam" id="PF09356">
    <property type="entry name" value="Phage_BR0599"/>
    <property type="match status" value="1"/>
</dbReference>
<evidence type="ECO:0000313" key="3">
    <source>
        <dbReference type="Proteomes" id="UP000326659"/>
    </source>
</evidence>
<dbReference type="EMBL" id="CP043626">
    <property type="protein sequence ID" value="QEY70514.1"/>
    <property type="molecule type" value="Genomic_DNA"/>
</dbReference>
<dbReference type="Proteomes" id="UP000326659">
    <property type="component" value="Chromosome"/>
</dbReference>
<name>A0A9X7MW85_PSEDE</name>
<gene>
    <name evidence="2" type="ORF">F1C79_01910</name>
</gene>
<dbReference type="RefSeq" id="WP_151186339.1">
    <property type="nucleotide sequence ID" value="NZ_CP043626.1"/>
</dbReference>
<feature type="domain" description="Bacteriophage phiJL001 Gp84 C-terminal" evidence="1">
    <location>
        <begin position="206"/>
        <end position="282"/>
    </location>
</feature>
<dbReference type="KEGG" id="pden:F1C79_01910"/>
<protein>
    <submittedName>
        <fullName evidence="2">DUF2163 domain-containing protein</fullName>
    </submittedName>
</protein>
<organism evidence="2 3">
    <name type="scientific">Pseudomonas denitrificans</name>
    <dbReference type="NCBI Taxonomy" id="43306"/>
    <lineage>
        <taxon>Bacteria</taxon>
        <taxon>Pseudomonadati</taxon>
        <taxon>Pseudomonadota</taxon>
        <taxon>Gammaproteobacteria</taxon>
        <taxon>Pseudomonadales</taxon>
        <taxon>Pseudomonadaceae</taxon>
        <taxon>Halopseudomonas</taxon>
    </lineage>
</organism>
<dbReference type="InterPro" id="IPR018964">
    <property type="entry name" value="Phage_phiJL001_Gp84_C"/>
</dbReference>
<evidence type="ECO:0000313" key="2">
    <source>
        <dbReference type="EMBL" id="QEY70514.1"/>
    </source>
</evidence>
<accession>A0A9X7MW85</accession>
<dbReference type="OrthoDB" id="6021215at2"/>
<evidence type="ECO:0000259" key="1">
    <source>
        <dbReference type="Pfam" id="PF09356"/>
    </source>
</evidence>
<keyword evidence="3" id="KW-1185">Reference proteome</keyword>
<dbReference type="Pfam" id="PF09931">
    <property type="entry name" value="Phage_phiJL001_Gp84_N"/>
    <property type="match status" value="1"/>
</dbReference>
<sequence length="293" mass="31687">MKPHVADWSTKVRCARIVAADGTTVRITEHPVDLVMSNGQVYRCDTGYEFTGYDDEASMAPGSFDLTGILDHGISRDQLGSGVFDSARIYAFATSWKSPIEDEEAVALGFLGKVTISDNTYKTEVMSAGDVLSQGVGRIYSPQCQWTLFDQHLGSGLIASTRSRCIGPRSAPDGPNINTYKVTGAITGVSSQYQFQDSARSEADDYFTSGEVRFLTGPNAGLAPIKIKQSTAGGQFYLHGGTYYMPQVGDTYEMIPGCRKRMVDCQAYGNIVNFGGQPHVPSTSEYTQVGRGS</sequence>
<dbReference type="AlphaFoldDB" id="A0A9X7MW85"/>